<reference evidence="9 10" key="1">
    <citation type="submission" date="2018-06" db="EMBL/GenBank/DDBJ databases">
        <authorList>
            <consortium name="Pathogen Informatics"/>
            <person name="Doyle S."/>
        </authorList>
    </citation>
    <scope>NUCLEOTIDE SEQUENCE [LARGE SCALE GENOMIC DNA]</scope>
    <source>
        <strain evidence="9 10">NCTC7911</strain>
    </source>
</reference>
<organism evidence="9 10">
    <name type="scientific">Moraxella lacunata</name>
    <dbReference type="NCBI Taxonomy" id="477"/>
    <lineage>
        <taxon>Bacteria</taxon>
        <taxon>Pseudomonadati</taxon>
        <taxon>Pseudomonadota</taxon>
        <taxon>Gammaproteobacteria</taxon>
        <taxon>Moraxellales</taxon>
        <taxon>Moraxellaceae</taxon>
        <taxon>Moraxella</taxon>
    </lineage>
</organism>
<evidence type="ECO:0000256" key="8">
    <source>
        <dbReference type="SAM" id="Phobius"/>
    </source>
</evidence>
<dbReference type="Proteomes" id="UP000254107">
    <property type="component" value="Unassembled WGS sequence"/>
</dbReference>
<dbReference type="GeneID" id="302271566"/>
<dbReference type="GO" id="GO:0005886">
    <property type="term" value="C:plasma membrane"/>
    <property type="evidence" value="ECO:0007669"/>
    <property type="project" value="UniProtKB-SubCell"/>
</dbReference>
<evidence type="ECO:0000256" key="5">
    <source>
        <dbReference type="ARBA" id="ARBA00022989"/>
    </source>
</evidence>
<protein>
    <submittedName>
        <fullName evidence="9">Type IV secretion system protein virB10</fullName>
    </submittedName>
</protein>
<keyword evidence="10" id="KW-1185">Reference proteome</keyword>
<evidence type="ECO:0000313" key="10">
    <source>
        <dbReference type="Proteomes" id="UP000254107"/>
    </source>
</evidence>
<evidence type="ECO:0000256" key="4">
    <source>
        <dbReference type="ARBA" id="ARBA00022692"/>
    </source>
</evidence>
<dbReference type="NCBIfam" id="NF038091">
    <property type="entry name" value="T4SS_VirB10"/>
    <property type="match status" value="1"/>
</dbReference>
<dbReference type="CDD" id="cd16429">
    <property type="entry name" value="VirB10"/>
    <property type="match status" value="1"/>
</dbReference>
<comment type="subcellular location">
    <subcellularLocation>
        <location evidence="1">Cell membrane</location>
        <topology evidence="1">Single-pass membrane protein</topology>
    </subcellularLocation>
</comment>
<proteinExistence type="inferred from homology"/>
<evidence type="ECO:0000256" key="2">
    <source>
        <dbReference type="ARBA" id="ARBA00010265"/>
    </source>
</evidence>
<gene>
    <name evidence="9" type="ORF">NCTC7911_03111</name>
</gene>
<sequence>MGLFKKKKKEQLQNDFLVTDDLLDDSTNAISDGGDDSDNKGQLDEKITKQIADSDVADDGTADEMPTANQSGRDTNTKKKLQLAIASLVGLLIMFVGVGLTVSKYSDKQEEARVKEAEEAAQKQKQVANGSVDLSSDMAAVANEPPPLPAGAEGEFEGDLEAGAMDTTPTATPTVQPLPPEPAYVAPTPTPRYESDTMVSGRDYTPPAPMPAPAPAPIEPMGLGVAPEPTIIEHVPPPVKGSNSPVLVDVNAVRAVSLGGNSGNNNQVASQGQGNQEQGEQARVGGNLNPTVLANSKAARRDDTSLMLLKGATIPCVLKTKIDSTYQGFTVCQISRDVYSTNGKTLLIERGSNFFGEQNIQLNQGQARVSILWTRVETPRGVSVNLDSPATGQLGEMGVSAKVKNHFGKRFGGAIMLSVIQDAISAASTRLEDKSENGTTIENTTSTTESMAEEALRNSINIPPTATVNQGTVINIMVVRDVDFSSVYGLKKK</sequence>
<dbReference type="InterPro" id="IPR005498">
    <property type="entry name" value="T4SS_VirB10/TraB/TrbI"/>
</dbReference>
<dbReference type="InterPro" id="IPR042217">
    <property type="entry name" value="T4SS_VirB10/TrbI"/>
</dbReference>
<evidence type="ECO:0000256" key="7">
    <source>
        <dbReference type="SAM" id="MobiDB-lite"/>
    </source>
</evidence>
<dbReference type="RefSeq" id="WP_115248480.1">
    <property type="nucleotide sequence ID" value="NZ_UGQC01000005.1"/>
</dbReference>
<dbReference type="Gene3D" id="2.40.128.260">
    <property type="entry name" value="Type IV secretion system, VirB10/TraB/TrbI"/>
    <property type="match status" value="1"/>
</dbReference>
<feature type="region of interest" description="Disordered" evidence="7">
    <location>
        <begin position="52"/>
        <end position="77"/>
    </location>
</feature>
<name>A0A378UCK5_MORLA</name>
<dbReference type="Pfam" id="PF03743">
    <property type="entry name" value="TrbI"/>
    <property type="match status" value="1"/>
</dbReference>
<keyword evidence="4 8" id="KW-0812">Transmembrane</keyword>
<feature type="region of interest" description="Disordered" evidence="7">
    <location>
        <begin position="169"/>
        <end position="197"/>
    </location>
</feature>
<evidence type="ECO:0000256" key="6">
    <source>
        <dbReference type="ARBA" id="ARBA00023136"/>
    </source>
</evidence>
<accession>A0A378UCK5</accession>
<feature type="compositionally biased region" description="Low complexity" evidence="7">
    <location>
        <begin position="271"/>
        <end position="281"/>
    </location>
</feature>
<evidence type="ECO:0000313" key="9">
    <source>
        <dbReference type="EMBL" id="STZ74930.1"/>
    </source>
</evidence>
<keyword evidence="3" id="KW-1003">Cell membrane</keyword>
<comment type="similarity">
    <text evidence="2">Belongs to the TrbI/VirB10 family.</text>
</comment>
<dbReference type="EMBL" id="UGQC01000005">
    <property type="protein sequence ID" value="STZ74930.1"/>
    <property type="molecule type" value="Genomic_DNA"/>
</dbReference>
<evidence type="ECO:0000256" key="3">
    <source>
        <dbReference type="ARBA" id="ARBA00022475"/>
    </source>
</evidence>
<feature type="transmembrane region" description="Helical" evidence="8">
    <location>
        <begin position="83"/>
        <end position="102"/>
    </location>
</feature>
<dbReference type="AlphaFoldDB" id="A0A378UCK5"/>
<keyword evidence="6 8" id="KW-0472">Membrane</keyword>
<keyword evidence="5 8" id="KW-1133">Transmembrane helix</keyword>
<evidence type="ECO:0000256" key="1">
    <source>
        <dbReference type="ARBA" id="ARBA00004162"/>
    </source>
</evidence>
<feature type="region of interest" description="Disordered" evidence="7">
    <location>
        <begin position="258"/>
        <end position="283"/>
    </location>
</feature>
<dbReference type="InterPro" id="IPR047695">
    <property type="entry name" value="T4SS_VirB10/PtlG"/>
</dbReference>